<dbReference type="Proteomes" id="UP000706151">
    <property type="component" value="Unassembled WGS sequence"/>
</dbReference>
<dbReference type="AlphaFoldDB" id="A0A935T6Y7"/>
<accession>A0A935T6Y7</accession>
<comment type="caution">
    <text evidence="1">The sequence shown here is derived from an EMBL/GenBank/DDBJ whole genome shotgun (WGS) entry which is preliminary data.</text>
</comment>
<reference evidence="1 2" key="1">
    <citation type="submission" date="2020-10" db="EMBL/GenBank/DDBJ databases">
        <title>Connecting structure to function with the recovery of over 1000 high-quality activated sludge metagenome-assembled genomes encoding full-length rRNA genes using long-read sequencing.</title>
        <authorList>
            <person name="Singleton C.M."/>
            <person name="Petriglieri F."/>
            <person name="Kristensen J.M."/>
            <person name="Kirkegaard R.H."/>
            <person name="Michaelsen T.Y."/>
            <person name="Andersen M.H."/>
            <person name="Karst S.M."/>
            <person name="Dueholm M.S."/>
            <person name="Nielsen P.H."/>
            <person name="Albertsen M."/>
        </authorList>
    </citation>
    <scope>NUCLEOTIDE SEQUENCE [LARGE SCALE GENOMIC DNA]</scope>
    <source>
        <strain evidence="1">Fred_18-Q3-R57-64_BAT3C.720</strain>
    </source>
</reference>
<dbReference type="EMBL" id="JADJOT010000008">
    <property type="protein sequence ID" value="MBK7954135.1"/>
    <property type="molecule type" value="Genomic_DNA"/>
</dbReference>
<sequence length="74" mass="7688">MAGERDGQVLGAMKNVRIHASVDESQAPARPLAARVRVTLAGSGASARLQRPEVAQPGLSPLVRVTGGAQRKAF</sequence>
<name>A0A935T6Y7_9PROT</name>
<evidence type="ECO:0000313" key="1">
    <source>
        <dbReference type="EMBL" id="MBK7954135.1"/>
    </source>
</evidence>
<gene>
    <name evidence="1" type="ORF">IPK02_09340</name>
</gene>
<protein>
    <submittedName>
        <fullName evidence="1">Uncharacterized protein</fullName>
    </submittedName>
</protein>
<evidence type="ECO:0000313" key="2">
    <source>
        <dbReference type="Proteomes" id="UP000706151"/>
    </source>
</evidence>
<proteinExistence type="predicted"/>
<organism evidence="1 2">
    <name type="scientific">Candidatus Accumulibacter affinis</name>
    <dbReference type="NCBI Taxonomy" id="2954384"/>
    <lineage>
        <taxon>Bacteria</taxon>
        <taxon>Pseudomonadati</taxon>
        <taxon>Pseudomonadota</taxon>
        <taxon>Betaproteobacteria</taxon>
        <taxon>Candidatus Accumulibacter</taxon>
    </lineage>
</organism>